<dbReference type="Proteomes" id="UP001447857">
    <property type="component" value="Chromosome"/>
</dbReference>
<gene>
    <name evidence="1" type="ORF">V6624_18340</name>
</gene>
<name>A0ABZ2Q9Q8_9FLAO</name>
<evidence type="ECO:0000313" key="2">
    <source>
        <dbReference type="Proteomes" id="UP001447857"/>
    </source>
</evidence>
<reference evidence="1 2" key="1">
    <citation type="submission" date="2024-02" db="EMBL/GenBank/DDBJ databases">
        <title>complete genome of Flavobacterium ginsenosidimutans Str. YTB16.</title>
        <authorList>
            <person name="Wang Q."/>
        </authorList>
    </citation>
    <scope>NUCLEOTIDE SEQUENCE [LARGE SCALE GENOMIC DNA]</scope>
    <source>
        <strain evidence="1 2">YTB16</strain>
    </source>
</reference>
<proteinExistence type="predicted"/>
<evidence type="ECO:0008006" key="3">
    <source>
        <dbReference type="Google" id="ProtNLM"/>
    </source>
</evidence>
<dbReference type="EMBL" id="CP147988">
    <property type="protein sequence ID" value="WXK48983.1"/>
    <property type="molecule type" value="Genomic_DNA"/>
</dbReference>
<organism evidence="1 2">
    <name type="scientific">Flavobacterium ginsenosidimutans</name>
    <dbReference type="NCBI Taxonomy" id="687844"/>
    <lineage>
        <taxon>Bacteria</taxon>
        <taxon>Pseudomonadati</taxon>
        <taxon>Bacteroidota</taxon>
        <taxon>Flavobacteriia</taxon>
        <taxon>Flavobacteriales</taxon>
        <taxon>Flavobacteriaceae</taxon>
        <taxon>Flavobacterium</taxon>
    </lineage>
</organism>
<evidence type="ECO:0000313" key="1">
    <source>
        <dbReference type="EMBL" id="WXK48983.1"/>
    </source>
</evidence>
<keyword evidence="2" id="KW-1185">Reference proteome</keyword>
<protein>
    <recommendedName>
        <fullName evidence="3">GIY-YIG domain-containing protein</fullName>
    </recommendedName>
</protein>
<dbReference type="RefSeq" id="WP_338839668.1">
    <property type="nucleotide sequence ID" value="NZ_CP147988.1"/>
</dbReference>
<accession>A0ABZ2Q9Q8</accession>
<sequence length="186" mass="22106">MNYANEKFPEDINILIQKCEEVITTIQQKFLDKECVIVKDLYHPKKGKRQIDFVQKLQLNCNAKLSLKNKINNEVKGLYVFGEIDNSGAVKPVYVGISRTVFRRLYQHLWGTKHNEASFAYLMAKNRLNHRQHRSALNQEELFSEQQKMKNFRLVVIPEDLEYDLYFMEIYISGRLKTKWNSFKTH</sequence>